<dbReference type="GO" id="GO:0005886">
    <property type="term" value="C:plasma membrane"/>
    <property type="evidence" value="ECO:0007669"/>
    <property type="project" value="TreeGrafter"/>
</dbReference>
<dbReference type="Pfam" id="PF00990">
    <property type="entry name" value="GGDEF"/>
    <property type="match status" value="1"/>
</dbReference>
<keyword evidence="2" id="KW-0812">Transmembrane</keyword>
<dbReference type="InterPro" id="IPR029787">
    <property type="entry name" value="Nucleotide_cyclase"/>
</dbReference>
<evidence type="ECO:0000256" key="1">
    <source>
        <dbReference type="ARBA" id="ARBA00012528"/>
    </source>
</evidence>
<dbReference type="GO" id="GO:0043709">
    <property type="term" value="P:cell adhesion involved in single-species biofilm formation"/>
    <property type="evidence" value="ECO:0007669"/>
    <property type="project" value="TreeGrafter"/>
</dbReference>
<feature type="transmembrane region" description="Helical" evidence="2">
    <location>
        <begin position="96"/>
        <end position="113"/>
    </location>
</feature>
<keyword evidence="2" id="KW-1133">Transmembrane helix</keyword>
<dbReference type="SMART" id="SM00267">
    <property type="entry name" value="GGDEF"/>
    <property type="match status" value="1"/>
</dbReference>
<protein>
    <recommendedName>
        <fullName evidence="1">diguanylate cyclase</fullName>
        <ecNumber evidence="1">2.7.7.65</ecNumber>
    </recommendedName>
</protein>
<feature type="transmembrane region" description="Helical" evidence="2">
    <location>
        <begin position="15"/>
        <end position="32"/>
    </location>
</feature>
<feature type="transmembrane region" description="Helical" evidence="2">
    <location>
        <begin position="39"/>
        <end position="62"/>
    </location>
</feature>
<feature type="transmembrane region" description="Helical" evidence="2">
    <location>
        <begin position="150"/>
        <end position="177"/>
    </location>
</feature>
<dbReference type="EC" id="2.7.7.65" evidence="1"/>
<name>A0A2N8L0A3_9BURK</name>
<reference evidence="4 5" key="1">
    <citation type="submission" date="2018-01" db="EMBL/GenBank/DDBJ databases">
        <title>Draft genome sequence of Paucibacter aquatile CR182 isolated from freshwater of the Nakdong River.</title>
        <authorList>
            <person name="Choi A."/>
            <person name="Chung E.J."/>
        </authorList>
    </citation>
    <scope>NUCLEOTIDE SEQUENCE [LARGE SCALE GENOMIC DNA]</scope>
    <source>
        <strain evidence="4 5">CR182</strain>
    </source>
</reference>
<dbReference type="FunFam" id="3.30.70.270:FF:000001">
    <property type="entry name" value="Diguanylate cyclase domain protein"/>
    <property type="match status" value="1"/>
</dbReference>
<dbReference type="CDD" id="cd01949">
    <property type="entry name" value="GGDEF"/>
    <property type="match status" value="1"/>
</dbReference>
<dbReference type="InterPro" id="IPR043128">
    <property type="entry name" value="Rev_trsase/Diguanyl_cyclase"/>
</dbReference>
<feature type="transmembrane region" description="Helical" evidence="2">
    <location>
        <begin position="197"/>
        <end position="219"/>
    </location>
</feature>
<organism evidence="4 5">
    <name type="scientific">Kinneretia aquatilis</name>
    <dbReference type="NCBI Taxonomy" id="2070761"/>
    <lineage>
        <taxon>Bacteria</taxon>
        <taxon>Pseudomonadati</taxon>
        <taxon>Pseudomonadota</taxon>
        <taxon>Betaproteobacteria</taxon>
        <taxon>Burkholderiales</taxon>
        <taxon>Sphaerotilaceae</taxon>
        <taxon>Roseateles</taxon>
    </lineage>
</organism>
<evidence type="ECO:0000313" key="4">
    <source>
        <dbReference type="EMBL" id="PND39133.1"/>
    </source>
</evidence>
<dbReference type="GO" id="GO:0052621">
    <property type="term" value="F:diguanylate cyclase activity"/>
    <property type="evidence" value="ECO:0007669"/>
    <property type="project" value="UniProtKB-EC"/>
</dbReference>
<feature type="domain" description="GGDEF" evidence="3">
    <location>
        <begin position="255"/>
        <end position="388"/>
    </location>
</feature>
<proteinExistence type="predicted"/>
<keyword evidence="5" id="KW-1185">Reference proteome</keyword>
<dbReference type="Gene3D" id="3.30.70.270">
    <property type="match status" value="1"/>
</dbReference>
<keyword evidence="2" id="KW-0472">Membrane</keyword>
<dbReference type="NCBIfam" id="TIGR00254">
    <property type="entry name" value="GGDEF"/>
    <property type="match status" value="1"/>
</dbReference>
<sequence length="399" mass="43381">MTQSLDANTLLQVNAVFHGFTALVWLIMAQVFRIAPRAALLLATAYLCIIPALLCLDCQAWWPAALQGWVQKLLSLVGFALMTLGIRRMMRLRMRWLDIAGVAGLAAAAMLALSFSGHAAAALALNSAGMGALTLLAARDVLTGGRATLLPWVRAFIVVPYALMALMLLGRSLSLLWLNEHRPFFVQGQHASAALAWAYLLLTLAIGIGLVGIVVTRLIDRIEYMTLRDPLTDALNRRALSAELAQLQAQVERGQTHSLVMLDVDHFKQINDSLGHAGGDAALLHLVAVLRTSMRDLDRLGRLGGEEFCVLLPHTPLPDAARVAQRMCEALRRSPLIWRDQRLPLTASFGVAPCQPGDPQGDSSLAMADWLVYRAKALGRDRICVAEPGRSLGRELPSS</sequence>
<dbReference type="SUPFAM" id="SSF55073">
    <property type="entry name" value="Nucleotide cyclase"/>
    <property type="match status" value="1"/>
</dbReference>
<feature type="transmembrane region" description="Helical" evidence="2">
    <location>
        <begin position="119"/>
        <end position="138"/>
    </location>
</feature>
<dbReference type="AlphaFoldDB" id="A0A2N8L0A3"/>
<comment type="caution">
    <text evidence="4">The sequence shown here is derived from an EMBL/GenBank/DDBJ whole genome shotgun (WGS) entry which is preliminary data.</text>
</comment>
<evidence type="ECO:0000259" key="3">
    <source>
        <dbReference type="PROSITE" id="PS50887"/>
    </source>
</evidence>
<feature type="transmembrane region" description="Helical" evidence="2">
    <location>
        <begin position="68"/>
        <end position="84"/>
    </location>
</feature>
<dbReference type="GO" id="GO:1902201">
    <property type="term" value="P:negative regulation of bacterial-type flagellum-dependent cell motility"/>
    <property type="evidence" value="ECO:0007669"/>
    <property type="project" value="TreeGrafter"/>
</dbReference>
<evidence type="ECO:0000256" key="2">
    <source>
        <dbReference type="SAM" id="Phobius"/>
    </source>
</evidence>
<dbReference type="InterPro" id="IPR050469">
    <property type="entry name" value="Diguanylate_Cyclase"/>
</dbReference>
<dbReference type="Proteomes" id="UP000235916">
    <property type="component" value="Unassembled WGS sequence"/>
</dbReference>
<dbReference type="OrthoDB" id="9813903at2"/>
<dbReference type="RefSeq" id="WP_102769051.1">
    <property type="nucleotide sequence ID" value="NZ_POSP01000003.1"/>
</dbReference>
<dbReference type="PROSITE" id="PS50887">
    <property type="entry name" value="GGDEF"/>
    <property type="match status" value="1"/>
</dbReference>
<accession>A0A2N8L0A3</accession>
<dbReference type="InterPro" id="IPR000160">
    <property type="entry name" value="GGDEF_dom"/>
</dbReference>
<dbReference type="EMBL" id="POSP01000003">
    <property type="protein sequence ID" value="PND39133.1"/>
    <property type="molecule type" value="Genomic_DNA"/>
</dbReference>
<gene>
    <name evidence="4" type="ORF">C1O66_17445</name>
</gene>
<dbReference type="PANTHER" id="PTHR45138">
    <property type="entry name" value="REGULATORY COMPONENTS OF SENSORY TRANSDUCTION SYSTEM"/>
    <property type="match status" value="1"/>
</dbReference>
<evidence type="ECO:0000313" key="5">
    <source>
        <dbReference type="Proteomes" id="UP000235916"/>
    </source>
</evidence>
<dbReference type="PANTHER" id="PTHR45138:SF24">
    <property type="entry name" value="DIGUANYLATE CYCLASE DGCC-RELATED"/>
    <property type="match status" value="1"/>
</dbReference>